<evidence type="ECO:0000313" key="2">
    <source>
        <dbReference type="EMBL" id="MFA1537995.1"/>
    </source>
</evidence>
<name>A0ABV4Q4D3_9ACTN</name>
<reference evidence="2 3" key="1">
    <citation type="submission" date="2023-11" db="EMBL/GenBank/DDBJ databases">
        <title>Actinomadura monticuli sp. nov., isolated from volcanic ash.</title>
        <authorList>
            <person name="Lee S.D."/>
            <person name="Yang H."/>
            <person name="Kim I.S."/>
        </authorList>
    </citation>
    <scope>NUCLEOTIDE SEQUENCE [LARGE SCALE GENOMIC DNA]</scope>
    <source>
        <strain evidence="2 3">DLS-62</strain>
    </source>
</reference>
<evidence type="ECO:0000313" key="3">
    <source>
        <dbReference type="Proteomes" id="UP001569963"/>
    </source>
</evidence>
<dbReference type="EMBL" id="JAXCEI010000001">
    <property type="protein sequence ID" value="MFA1537995.1"/>
    <property type="molecule type" value="Genomic_DNA"/>
</dbReference>
<proteinExistence type="predicted"/>
<feature type="domain" description="HNH nuclease" evidence="1">
    <location>
        <begin position="197"/>
        <end position="246"/>
    </location>
</feature>
<dbReference type="Proteomes" id="UP001569963">
    <property type="component" value="Unassembled WGS sequence"/>
</dbReference>
<evidence type="ECO:0000259" key="1">
    <source>
        <dbReference type="Pfam" id="PF13391"/>
    </source>
</evidence>
<sequence>MSAVLGEDLDARLRGAAMAWLDRRCTPDNPVVDREELLNFIFEGQRCPLIDNQLGIRKPRNLTAALSILTTYTSDGQRAPYEDALGDDGFLRYKYQGNPQHYTNKGLRAAYELRLPLIWFFGVRQGVYLPFYPVWIIADEPELSQVAVGVERGQLALAENASSLSPVERRYSQRVSKQRLHQPVFRQRVIHAYDESCAICHLRHTSLLDAAHIIPDSDDRGVPSVSNGLALCKIHHAAYDANIIGIHPSLTIEVRTDILQETDGPMLKHGIQEMDGTPLNLPRRRIDRPNKDAIEQRYAEFRAAG</sequence>
<organism evidence="2 3">
    <name type="scientific">Actinomadura monticuli</name>
    <dbReference type="NCBI Taxonomy" id="3097367"/>
    <lineage>
        <taxon>Bacteria</taxon>
        <taxon>Bacillati</taxon>
        <taxon>Actinomycetota</taxon>
        <taxon>Actinomycetes</taxon>
        <taxon>Streptosporangiales</taxon>
        <taxon>Thermomonosporaceae</taxon>
        <taxon>Actinomadura</taxon>
    </lineage>
</organism>
<keyword evidence="3" id="KW-1185">Reference proteome</keyword>
<dbReference type="Pfam" id="PF13391">
    <property type="entry name" value="HNH_2"/>
    <property type="match status" value="1"/>
</dbReference>
<dbReference type="InterPro" id="IPR003615">
    <property type="entry name" value="HNH_nuc"/>
</dbReference>
<keyword evidence="2" id="KW-0540">Nuclease</keyword>
<dbReference type="RefSeq" id="WP_371947320.1">
    <property type="nucleotide sequence ID" value="NZ_JAXCEI010000001.1"/>
</dbReference>
<gene>
    <name evidence="2" type="ORF">SM611_03550</name>
</gene>
<keyword evidence="2" id="KW-0255">Endonuclease</keyword>
<comment type="caution">
    <text evidence="2">The sequence shown here is derived from an EMBL/GenBank/DDBJ whole genome shotgun (WGS) entry which is preliminary data.</text>
</comment>
<dbReference type="GO" id="GO:0004519">
    <property type="term" value="F:endonuclease activity"/>
    <property type="evidence" value="ECO:0007669"/>
    <property type="project" value="UniProtKB-KW"/>
</dbReference>
<accession>A0ABV4Q4D3</accession>
<protein>
    <submittedName>
        <fullName evidence="2">HNH endonuclease</fullName>
    </submittedName>
</protein>
<keyword evidence="2" id="KW-0378">Hydrolase</keyword>